<reference evidence="1 2" key="2">
    <citation type="submission" date="2020-06" db="EMBL/GenBank/DDBJ databases">
        <title>Complete Genome Sequence of Clostridium muelleri sp. nov. P21T, an Acid-Alcohol Producing Acetogen Isolated from Old Hay.</title>
        <authorList>
            <person name="Duncan K.E."/>
            <person name="Tanner R.S."/>
        </authorList>
    </citation>
    <scope>NUCLEOTIDE SEQUENCE [LARGE SCALE GENOMIC DNA]</scope>
    <source>
        <strain evidence="1 2">P21</strain>
    </source>
</reference>
<organism evidence="1 2">
    <name type="scientific">Clostridium muellerianum</name>
    <dbReference type="NCBI Taxonomy" id="2716538"/>
    <lineage>
        <taxon>Bacteria</taxon>
        <taxon>Bacillati</taxon>
        <taxon>Bacillota</taxon>
        <taxon>Clostridia</taxon>
        <taxon>Eubacteriales</taxon>
        <taxon>Clostridiaceae</taxon>
        <taxon>Clostridium</taxon>
    </lineage>
</organism>
<gene>
    <name evidence="1" type="ORF">HBE96_20530</name>
</gene>
<proteinExistence type="predicted"/>
<dbReference type="EMBL" id="JABBNI010000058">
    <property type="protein sequence ID" value="NMM64980.1"/>
    <property type="molecule type" value="Genomic_DNA"/>
</dbReference>
<keyword evidence="2" id="KW-1185">Reference proteome</keyword>
<reference evidence="1 2" key="1">
    <citation type="submission" date="2020-04" db="EMBL/GenBank/DDBJ databases">
        <authorList>
            <person name="Doyle D.A."/>
        </authorList>
    </citation>
    <scope>NUCLEOTIDE SEQUENCE [LARGE SCALE GENOMIC DNA]</scope>
    <source>
        <strain evidence="1 2">P21</strain>
    </source>
</reference>
<dbReference type="RefSeq" id="WP_169299565.1">
    <property type="nucleotide sequence ID" value="NZ_JABBNI010000058.1"/>
</dbReference>
<name>A0A7Y0HQ92_9CLOT</name>
<evidence type="ECO:0000313" key="1">
    <source>
        <dbReference type="EMBL" id="NMM64980.1"/>
    </source>
</evidence>
<protein>
    <submittedName>
        <fullName evidence="1">Uncharacterized protein</fullName>
    </submittedName>
</protein>
<comment type="caution">
    <text evidence="1">The sequence shown here is derived from an EMBL/GenBank/DDBJ whole genome shotgun (WGS) entry which is preliminary data.</text>
</comment>
<accession>A0A7Y0HQ92</accession>
<evidence type="ECO:0000313" key="2">
    <source>
        <dbReference type="Proteomes" id="UP000537131"/>
    </source>
</evidence>
<sequence length="227" mass="26807">MVKINLKLNQGSPQYSCSSCMDCQSVFGKSLCSIKNRGCCWYFPKFTLYEIHKMVKEEDGLKALSKIINLPKVKIYNYYIHAKGYFDEVGYKKYIKTWHVHDSYVKDKSVFFRACPFVISGVGCTLPERYRSYVCNFFICDEIAKKAESYDEFKNYINERNSYAGWIQWENLSLEEFFTEKKLNLVENFEEIISILKKVPLREYEFKRLDPIVVLEKPNNNVNKKLG</sequence>
<dbReference type="AlphaFoldDB" id="A0A7Y0HQ92"/>
<dbReference type="Proteomes" id="UP000537131">
    <property type="component" value="Unassembled WGS sequence"/>
</dbReference>